<dbReference type="PANTHER" id="PTHR11635">
    <property type="entry name" value="CAMP-DEPENDENT PROTEIN KINASE REGULATORY CHAIN"/>
    <property type="match status" value="1"/>
</dbReference>
<dbReference type="STRING" id="312017.I7MJQ4"/>
<dbReference type="SUPFAM" id="SSF51206">
    <property type="entry name" value="cAMP-binding domain-like"/>
    <property type="match status" value="2"/>
</dbReference>
<evidence type="ECO:0000256" key="1">
    <source>
        <dbReference type="SAM" id="MobiDB-lite"/>
    </source>
</evidence>
<dbReference type="Gene3D" id="2.60.120.10">
    <property type="entry name" value="Jelly Rolls"/>
    <property type="match status" value="2"/>
</dbReference>
<dbReference type="PROSITE" id="PS50042">
    <property type="entry name" value="CNMP_BINDING_3"/>
    <property type="match status" value="2"/>
</dbReference>
<dbReference type="KEGG" id="tet:TTHERM_00191990"/>
<dbReference type="GO" id="GO:0005952">
    <property type="term" value="C:cAMP-dependent protein kinase complex"/>
    <property type="evidence" value="ECO:0007669"/>
    <property type="project" value="InterPro"/>
</dbReference>
<dbReference type="RefSeq" id="XP_001016775.2">
    <property type="nucleotide sequence ID" value="XM_001016775.2"/>
</dbReference>
<dbReference type="GO" id="GO:0034236">
    <property type="term" value="F:protein kinase A catalytic subunit binding"/>
    <property type="evidence" value="ECO:0007669"/>
    <property type="project" value="TreeGrafter"/>
</dbReference>
<dbReference type="InterPro" id="IPR050503">
    <property type="entry name" value="cAMP-dep_PK_reg_su-like"/>
</dbReference>
<dbReference type="GO" id="GO:0005829">
    <property type="term" value="C:cytosol"/>
    <property type="evidence" value="ECO:0007669"/>
    <property type="project" value="TreeGrafter"/>
</dbReference>
<dbReference type="CDD" id="cd00038">
    <property type="entry name" value="CAP_ED"/>
    <property type="match status" value="2"/>
</dbReference>
<accession>I7MJQ4</accession>
<dbReference type="EMBL" id="GG662693">
    <property type="protein sequence ID" value="EAR96530.2"/>
    <property type="molecule type" value="Genomic_DNA"/>
</dbReference>
<sequence>MNQIQNNTNYLLNLKDSIRILQTEPQFRDEEFLKIVESVLNKQPFTSYFKGLNKQQINNIAKRIKILVIPPNALFISKGTLLDRFFIVLEGYVSVNYGVMDNHQLKYLFIGDSIGSQSLIYQQSANYQAHAGSAGCVLAFLEKQDFNQDVKLGEMIRIQKYISAMKKIDLLKPFNEEQIQQIFFASNLIEVNKNEYVYSFNQPSKGFYFVIQGSVKVFIKNTPINDLTIGSNSPITQPKDSFTTIKELGEGDYFGYYELIEKYSKRIQNVLCSSNKTKLIYLSNGIFWKYFSLPQSKRQLDYLSNLAKKEKSLQKNTNRQYFSQEKPTKQNEVQGVDCIKSFKLNIQQLNTPSFSESSESSLRLTNRKFLGIQENLSSMSDRFRNNQSPVSIFRKIVKNEKLQERLFDSPDQQLMTFGENTEGLKNLTKEICNQKINQSNVKDVSTITPFSYQDDYFQELLKKENTSQNNLNILEQETETADILPSTPQAMKIRQEVLKKQTEQLCEDETNLISEFQINYLKESQTKFSQNSISENSNQSTINFSSSRLIQQIDQTQLNTQLQKNQQNDQQKRSASLNSFQQNINNLSSQQENRFKELQPRILNYNYKVVSSNSPLKIVALTKNNSSKNDEIENSTVALSPSLRLNVSRMSSIRKDISQTQTFLTEKRSTVIKYTQMCNNPRHKKSMSSFFKQKGDLSQSQQLQKEFKQEQSSLLKSPQKYKIQNISKFTELFSKSTKVQKQNSQIIDHKESYKEAQNQNLLKSQQLSSILNISNILQPNSVAHNRFELNLQTGLKTSTNFLKSPLKNETFYLKKCNEISTYRSIQENQNTKRDSQERVKEQDKRIVGQNIFKQKIISKAQDSTQSNGLDSKIQRSNSHQLKKQINQKIEILSSNMNQIKLKHPQFNNFTDYIQQSALIES</sequence>
<proteinExistence type="predicted"/>
<reference evidence="4" key="1">
    <citation type="journal article" date="2006" name="PLoS Biol.">
        <title>Macronuclear genome sequence of the ciliate Tetrahymena thermophila, a model eukaryote.</title>
        <authorList>
            <person name="Eisen J.A."/>
            <person name="Coyne R.S."/>
            <person name="Wu M."/>
            <person name="Wu D."/>
            <person name="Thiagarajan M."/>
            <person name="Wortman J.R."/>
            <person name="Badger J.H."/>
            <person name="Ren Q."/>
            <person name="Amedeo P."/>
            <person name="Jones K.M."/>
            <person name="Tallon L.J."/>
            <person name="Delcher A.L."/>
            <person name="Salzberg S.L."/>
            <person name="Silva J.C."/>
            <person name="Haas B.J."/>
            <person name="Majoros W.H."/>
            <person name="Farzad M."/>
            <person name="Carlton J.M."/>
            <person name="Smith R.K. Jr."/>
            <person name="Garg J."/>
            <person name="Pearlman R.E."/>
            <person name="Karrer K.M."/>
            <person name="Sun L."/>
            <person name="Manning G."/>
            <person name="Elde N.C."/>
            <person name="Turkewitz A.P."/>
            <person name="Asai D.J."/>
            <person name="Wilkes D.E."/>
            <person name="Wang Y."/>
            <person name="Cai H."/>
            <person name="Collins K."/>
            <person name="Stewart B.A."/>
            <person name="Lee S.R."/>
            <person name="Wilamowska K."/>
            <person name="Weinberg Z."/>
            <person name="Ruzzo W.L."/>
            <person name="Wloga D."/>
            <person name="Gaertig J."/>
            <person name="Frankel J."/>
            <person name="Tsao C.-C."/>
            <person name="Gorovsky M.A."/>
            <person name="Keeling P.J."/>
            <person name="Waller R.F."/>
            <person name="Patron N.J."/>
            <person name="Cherry J.M."/>
            <person name="Stover N.A."/>
            <person name="Krieger C.J."/>
            <person name="del Toro C."/>
            <person name="Ryder H.F."/>
            <person name="Williamson S.C."/>
            <person name="Barbeau R.A."/>
            <person name="Hamilton E.P."/>
            <person name="Orias E."/>
        </authorList>
    </citation>
    <scope>NUCLEOTIDE SEQUENCE [LARGE SCALE GENOMIC DNA]</scope>
    <source>
        <strain evidence="4">SB210</strain>
    </source>
</reference>
<dbReference type="GO" id="GO:0004862">
    <property type="term" value="F:cAMP-dependent protein kinase inhibitor activity"/>
    <property type="evidence" value="ECO:0007669"/>
    <property type="project" value="TreeGrafter"/>
</dbReference>
<feature type="domain" description="Cyclic nucleotide-binding" evidence="2">
    <location>
        <begin position="48"/>
        <end position="148"/>
    </location>
</feature>
<dbReference type="InterPro" id="IPR000595">
    <property type="entry name" value="cNMP-bd_dom"/>
</dbReference>
<evidence type="ECO:0000259" key="2">
    <source>
        <dbReference type="PROSITE" id="PS50042"/>
    </source>
</evidence>
<organism evidence="3 4">
    <name type="scientific">Tetrahymena thermophila (strain SB210)</name>
    <dbReference type="NCBI Taxonomy" id="312017"/>
    <lineage>
        <taxon>Eukaryota</taxon>
        <taxon>Sar</taxon>
        <taxon>Alveolata</taxon>
        <taxon>Ciliophora</taxon>
        <taxon>Intramacronucleata</taxon>
        <taxon>Oligohymenophorea</taxon>
        <taxon>Hymenostomatida</taxon>
        <taxon>Tetrahymenina</taxon>
        <taxon>Tetrahymenidae</taxon>
        <taxon>Tetrahymena</taxon>
    </lineage>
</organism>
<dbReference type="GO" id="GO:0030552">
    <property type="term" value="F:cAMP binding"/>
    <property type="evidence" value="ECO:0007669"/>
    <property type="project" value="TreeGrafter"/>
</dbReference>
<dbReference type="InterPro" id="IPR018490">
    <property type="entry name" value="cNMP-bd_dom_sf"/>
</dbReference>
<evidence type="ECO:0000313" key="4">
    <source>
        <dbReference type="Proteomes" id="UP000009168"/>
    </source>
</evidence>
<gene>
    <name evidence="3" type="ORF">TTHERM_00191990</name>
</gene>
<dbReference type="InterPro" id="IPR014710">
    <property type="entry name" value="RmlC-like_jellyroll"/>
</dbReference>
<dbReference type="Proteomes" id="UP000009168">
    <property type="component" value="Unassembled WGS sequence"/>
</dbReference>
<dbReference type="PANTHER" id="PTHR11635:SF152">
    <property type="entry name" value="CAMP-DEPENDENT PROTEIN KINASE TYPE I REGULATORY SUBUNIT-RELATED"/>
    <property type="match status" value="1"/>
</dbReference>
<evidence type="ECO:0000313" key="3">
    <source>
        <dbReference type="EMBL" id="EAR96530.2"/>
    </source>
</evidence>
<protein>
    <submittedName>
        <fullName evidence="3">Cyclic nucleotide-binding domain protein</fullName>
    </submittedName>
</protein>
<keyword evidence="4" id="KW-1185">Reference proteome</keyword>
<dbReference type="GeneID" id="7844832"/>
<dbReference type="AlphaFoldDB" id="I7MJQ4"/>
<name>I7MJQ4_TETTS</name>
<feature type="domain" description="Cyclic nucleotide-binding" evidence="2">
    <location>
        <begin position="170"/>
        <end position="287"/>
    </location>
</feature>
<dbReference type="InParanoid" id="I7MJQ4"/>
<feature type="region of interest" description="Disordered" evidence="1">
    <location>
        <begin position="862"/>
        <end position="881"/>
    </location>
</feature>